<evidence type="ECO:0000313" key="2">
    <source>
        <dbReference type="EMBL" id="JAS13934.1"/>
    </source>
</evidence>
<name>A0A1B6CKB4_9HEMI</name>
<dbReference type="AlphaFoldDB" id="A0A1B6CKB4"/>
<reference evidence="2" key="1">
    <citation type="submission" date="2015-12" db="EMBL/GenBank/DDBJ databases">
        <title>De novo transcriptome assembly of four potential Pierce s Disease insect vectors from Arizona vineyards.</title>
        <authorList>
            <person name="Tassone E.E."/>
        </authorList>
    </citation>
    <scope>NUCLEOTIDE SEQUENCE</scope>
</reference>
<sequence>MKSKPAKYGIKIFSMACARTFYISKMEVYVGKQPDGPFSVDNSGMSVIERLVEPITGTYQNISVDNWICSIPLCEKLLVDYQFTLVGTLRKNKREIPPLFLEKK</sequence>
<dbReference type="EMBL" id="GEDC01023364">
    <property type="protein sequence ID" value="JAS13934.1"/>
    <property type="molecule type" value="Transcribed_RNA"/>
</dbReference>
<protein>
    <recommendedName>
        <fullName evidence="1">PiggyBac transposable element-derived protein domain-containing protein</fullName>
    </recommendedName>
</protein>
<accession>A0A1B6CKB4</accession>
<dbReference type="Pfam" id="PF13843">
    <property type="entry name" value="DDE_Tnp_1_7"/>
    <property type="match status" value="1"/>
</dbReference>
<gene>
    <name evidence="2" type="ORF">g.24064</name>
</gene>
<evidence type="ECO:0000259" key="1">
    <source>
        <dbReference type="Pfam" id="PF13843"/>
    </source>
</evidence>
<feature type="domain" description="PiggyBac transposable element-derived protein" evidence="1">
    <location>
        <begin position="1"/>
        <end position="100"/>
    </location>
</feature>
<dbReference type="PANTHER" id="PTHR46599">
    <property type="entry name" value="PIGGYBAC TRANSPOSABLE ELEMENT-DERIVED PROTEIN 4"/>
    <property type="match status" value="1"/>
</dbReference>
<dbReference type="InterPro" id="IPR029526">
    <property type="entry name" value="PGBD"/>
</dbReference>
<dbReference type="PANTHER" id="PTHR46599:SF6">
    <property type="entry name" value="DUAL SPECIFICITY PHOSPHATASE 26"/>
    <property type="match status" value="1"/>
</dbReference>
<proteinExistence type="predicted"/>
<organism evidence="2">
    <name type="scientific">Clastoptera arizonana</name>
    <name type="common">Arizona spittle bug</name>
    <dbReference type="NCBI Taxonomy" id="38151"/>
    <lineage>
        <taxon>Eukaryota</taxon>
        <taxon>Metazoa</taxon>
        <taxon>Ecdysozoa</taxon>
        <taxon>Arthropoda</taxon>
        <taxon>Hexapoda</taxon>
        <taxon>Insecta</taxon>
        <taxon>Pterygota</taxon>
        <taxon>Neoptera</taxon>
        <taxon>Paraneoptera</taxon>
        <taxon>Hemiptera</taxon>
        <taxon>Auchenorrhyncha</taxon>
        <taxon>Cercopoidea</taxon>
        <taxon>Clastopteridae</taxon>
        <taxon>Clastoptera</taxon>
    </lineage>
</organism>